<protein>
    <submittedName>
        <fullName evidence="2">(thale cress) hypothetical protein</fullName>
    </submittedName>
</protein>
<sequence length="90" mass="9483">MARVRDGTGGHVYESTERPSEEVSTSQTVSSEIEIDGDAAVEVPTEPAETDVSANKTPKKTAEIEEAIEESLDGDEASSKGTADIEKGKT</sequence>
<proteinExistence type="predicted"/>
<gene>
    <name evidence="2" type="ORF">AT9943_LOCUS6454</name>
</gene>
<evidence type="ECO:0000313" key="2">
    <source>
        <dbReference type="EMBL" id="CAD5318217.1"/>
    </source>
</evidence>
<feature type="region of interest" description="Disordered" evidence="1">
    <location>
        <begin position="1"/>
        <end position="90"/>
    </location>
</feature>
<dbReference type="AlphaFoldDB" id="A0A7G2EBL6"/>
<organism evidence="2 3">
    <name type="scientific">Arabidopsis thaliana</name>
    <name type="common">Mouse-ear cress</name>
    <dbReference type="NCBI Taxonomy" id="3702"/>
    <lineage>
        <taxon>Eukaryota</taxon>
        <taxon>Viridiplantae</taxon>
        <taxon>Streptophyta</taxon>
        <taxon>Embryophyta</taxon>
        <taxon>Tracheophyta</taxon>
        <taxon>Spermatophyta</taxon>
        <taxon>Magnoliopsida</taxon>
        <taxon>eudicotyledons</taxon>
        <taxon>Gunneridae</taxon>
        <taxon>Pentapetalae</taxon>
        <taxon>rosids</taxon>
        <taxon>malvids</taxon>
        <taxon>Brassicales</taxon>
        <taxon>Brassicaceae</taxon>
        <taxon>Camelineae</taxon>
        <taxon>Arabidopsis</taxon>
    </lineage>
</organism>
<dbReference type="Proteomes" id="UP000516314">
    <property type="component" value="Chromosome 2"/>
</dbReference>
<reference evidence="2 3" key="1">
    <citation type="submission" date="2020-09" db="EMBL/GenBank/DDBJ databases">
        <authorList>
            <person name="Ashkenazy H."/>
        </authorList>
    </citation>
    <scope>NUCLEOTIDE SEQUENCE [LARGE SCALE GENOMIC DNA]</scope>
    <source>
        <strain evidence="3">cv. Cdm-0</strain>
    </source>
</reference>
<evidence type="ECO:0000313" key="3">
    <source>
        <dbReference type="Proteomes" id="UP000516314"/>
    </source>
</evidence>
<dbReference type="EMBL" id="LR881467">
    <property type="protein sequence ID" value="CAD5318217.1"/>
    <property type="molecule type" value="Genomic_DNA"/>
</dbReference>
<feature type="compositionally biased region" description="Basic and acidic residues" evidence="1">
    <location>
        <begin position="1"/>
        <end position="21"/>
    </location>
</feature>
<accession>A0A7G2EBL6</accession>
<evidence type="ECO:0000256" key="1">
    <source>
        <dbReference type="SAM" id="MobiDB-lite"/>
    </source>
</evidence>
<name>A0A7G2EBL6_ARATH</name>
<feature type="compositionally biased region" description="Acidic residues" evidence="1">
    <location>
        <begin position="64"/>
        <end position="76"/>
    </location>
</feature>
<feature type="compositionally biased region" description="Low complexity" evidence="1">
    <location>
        <begin position="22"/>
        <end position="32"/>
    </location>
</feature>